<dbReference type="AlphaFoldDB" id="A0A2T8JDY2"/>
<dbReference type="EMBL" id="CM008049">
    <property type="protein sequence ID" value="PVH48118.1"/>
    <property type="molecule type" value="Genomic_DNA"/>
</dbReference>
<accession>A0A2T8JDY2</accession>
<proteinExistence type="predicted"/>
<gene>
    <name evidence="1" type="ORF">PAHAL_4G254100</name>
</gene>
<organism evidence="1">
    <name type="scientific">Panicum hallii</name>
    <dbReference type="NCBI Taxonomy" id="206008"/>
    <lineage>
        <taxon>Eukaryota</taxon>
        <taxon>Viridiplantae</taxon>
        <taxon>Streptophyta</taxon>
        <taxon>Embryophyta</taxon>
        <taxon>Tracheophyta</taxon>
        <taxon>Spermatophyta</taxon>
        <taxon>Magnoliopsida</taxon>
        <taxon>Liliopsida</taxon>
        <taxon>Poales</taxon>
        <taxon>Poaceae</taxon>
        <taxon>PACMAD clade</taxon>
        <taxon>Panicoideae</taxon>
        <taxon>Panicodae</taxon>
        <taxon>Paniceae</taxon>
        <taxon>Panicinae</taxon>
        <taxon>Panicum</taxon>
        <taxon>Panicum sect. Panicum</taxon>
    </lineage>
</organism>
<evidence type="ECO:0000313" key="1">
    <source>
        <dbReference type="EMBL" id="PVH48118.1"/>
    </source>
</evidence>
<dbReference type="Gramene" id="PVH48118">
    <property type="protein sequence ID" value="PVH48118"/>
    <property type="gene ID" value="PAHAL_4G254100"/>
</dbReference>
<dbReference type="Proteomes" id="UP000243499">
    <property type="component" value="Chromosome 4"/>
</dbReference>
<sequence>MSAKSFRPAATNPEWLHADRSATNVTASGLTSCCRRFRAPSTMSRNAATASSPRPFMPSPAITVFQQKRFGWQGMVRKTSSARSTLPHLKYMSMRALLSTASTRVPCCRVWRWICRPRAKSPTWVHALTTVAMVTVVGLGLCSSSSCCCC</sequence>
<reference evidence="1" key="1">
    <citation type="submission" date="2018-04" db="EMBL/GenBank/DDBJ databases">
        <title>WGS assembly of Panicum hallii.</title>
        <authorList>
            <person name="Lovell J."/>
            <person name="Jenkins J."/>
            <person name="Lowry D."/>
            <person name="Mamidi S."/>
            <person name="Sreedasyam A."/>
            <person name="Weng X."/>
            <person name="Barry K."/>
            <person name="Bonette J."/>
            <person name="Campitelli B."/>
            <person name="Daum C."/>
            <person name="Gordon S."/>
            <person name="Gould B."/>
            <person name="Lipzen A."/>
            <person name="Macqueen A."/>
            <person name="Palacio-Mejia J."/>
            <person name="Plott C."/>
            <person name="Shakirov E."/>
            <person name="Shu S."/>
            <person name="Yoshinaga Y."/>
            <person name="Zane M."/>
            <person name="Rokhsar D."/>
            <person name="Grimwood J."/>
            <person name="Schmutz J."/>
            <person name="Juenger T."/>
        </authorList>
    </citation>
    <scope>NUCLEOTIDE SEQUENCE [LARGE SCALE GENOMIC DNA]</scope>
    <source>
        <strain evidence="1">FIL2</strain>
    </source>
</reference>
<name>A0A2T8JDY2_9POAL</name>
<protein>
    <submittedName>
        <fullName evidence="1">Uncharacterized protein</fullName>
    </submittedName>
</protein>
<dbReference type="PROSITE" id="PS51257">
    <property type="entry name" value="PROKAR_LIPOPROTEIN"/>
    <property type="match status" value="1"/>
</dbReference>